<dbReference type="InterPro" id="IPR050469">
    <property type="entry name" value="Diguanylate_Cyclase"/>
</dbReference>
<organism evidence="5 6">
    <name type="scientific">Spirochaeta isovalerica</name>
    <dbReference type="NCBI Taxonomy" id="150"/>
    <lineage>
        <taxon>Bacteria</taxon>
        <taxon>Pseudomonadati</taxon>
        <taxon>Spirochaetota</taxon>
        <taxon>Spirochaetia</taxon>
        <taxon>Spirochaetales</taxon>
        <taxon>Spirochaetaceae</taxon>
        <taxon>Spirochaeta</taxon>
    </lineage>
</organism>
<protein>
    <recommendedName>
        <fullName evidence="1">diguanylate cyclase</fullName>
        <ecNumber evidence="1">2.7.7.65</ecNumber>
    </recommendedName>
</protein>
<dbReference type="PANTHER" id="PTHR45138">
    <property type="entry name" value="REGULATORY COMPONENTS OF SENSORY TRANSDUCTION SYSTEM"/>
    <property type="match status" value="1"/>
</dbReference>
<evidence type="ECO:0000313" key="5">
    <source>
        <dbReference type="EMBL" id="MBB6480556.1"/>
    </source>
</evidence>
<dbReference type="InterPro" id="IPR000160">
    <property type="entry name" value="GGDEF_dom"/>
</dbReference>
<keyword evidence="3" id="KW-1133">Transmembrane helix</keyword>
<dbReference type="SMART" id="SM00267">
    <property type="entry name" value="GGDEF"/>
    <property type="match status" value="1"/>
</dbReference>
<dbReference type="Gene3D" id="6.10.340.10">
    <property type="match status" value="1"/>
</dbReference>
<dbReference type="EMBL" id="JACHGJ010000003">
    <property type="protein sequence ID" value="MBB6480556.1"/>
    <property type="molecule type" value="Genomic_DNA"/>
</dbReference>
<name>A0A841R9W9_9SPIO</name>
<dbReference type="Pfam" id="PF00990">
    <property type="entry name" value="GGDEF"/>
    <property type="match status" value="1"/>
</dbReference>
<keyword evidence="3" id="KW-0472">Membrane</keyword>
<gene>
    <name evidence="5" type="ORF">HNR50_002219</name>
</gene>
<comment type="catalytic activity">
    <reaction evidence="2">
        <text>2 GTP = 3',3'-c-di-GMP + 2 diphosphate</text>
        <dbReference type="Rhea" id="RHEA:24898"/>
        <dbReference type="ChEBI" id="CHEBI:33019"/>
        <dbReference type="ChEBI" id="CHEBI:37565"/>
        <dbReference type="ChEBI" id="CHEBI:58805"/>
        <dbReference type="EC" id="2.7.7.65"/>
    </reaction>
</comment>
<accession>A0A841R9W9</accession>
<feature type="domain" description="GGDEF" evidence="4">
    <location>
        <begin position="380"/>
        <end position="517"/>
    </location>
</feature>
<dbReference type="NCBIfam" id="TIGR00254">
    <property type="entry name" value="GGDEF"/>
    <property type="match status" value="1"/>
</dbReference>
<keyword evidence="3" id="KW-0812">Transmembrane</keyword>
<evidence type="ECO:0000313" key="6">
    <source>
        <dbReference type="Proteomes" id="UP000587760"/>
    </source>
</evidence>
<dbReference type="InterPro" id="IPR043128">
    <property type="entry name" value="Rev_trsase/Diguanyl_cyclase"/>
</dbReference>
<evidence type="ECO:0000256" key="1">
    <source>
        <dbReference type="ARBA" id="ARBA00012528"/>
    </source>
</evidence>
<dbReference type="Gene3D" id="3.30.70.270">
    <property type="match status" value="1"/>
</dbReference>
<dbReference type="Proteomes" id="UP000587760">
    <property type="component" value="Unassembled WGS sequence"/>
</dbReference>
<dbReference type="InterPro" id="IPR007892">
    <property type="entry name" value="CHASE4"/>
</dbReference>
<dbReference type="GO" id="GO:0005886">
    <property type="term" value="C:plasma membrane"/>
    <property type="evidence" value="ECO:0007669"/>
    <property type="project" value="TreeGrafter"/>
</dbReference>
<proteinExistence type="predicted"/>
<evidence type="ECO:0000259" key="4">
    <source>
        <dbReference type="PROSITE" id="PS50887"/>
    </source>
</evidence>
<dbReference type="FunFam" id="3.30.70.270:FF:000001">
    <property type="entry name" value="Diguanylate cyclase domain protein"/>
    <property type="match status" value="1"/>
</dbReference>
<dbReference type="GO" id="GO:0043709">
    <property type="term" value="P:cell adhesion involved in single-species biofilm formation"/>
    <property type="evidence" value="ECO:0007669"/>
    <property type="project" value="TreeGrafter"/>
</dbReference>
<dbReference type="PANTHER" id="PTHR45138:SF9">
    <property type="entry name" value="DIGUANYLATE CYCLASE DGCM-RELATED"/>
    <property type="match status" value="1"/>
</dbReference>
<dbReference type="GO" id="GO:0052621">
    <property type="term" value="F:diguanylate cyclase activity"/>
    <property type="evidence" value="ECO:0007669"/>
    <property type="project" value="UniProtKB-EC"/>
</dbReference>
<feature type="transmembrane region" description="Helical" evidence="3">
    <location>
        <begin position="276"/>
        <end position="300"/>
    </location>
</feature>
<dbReference type="AlphaFoldDB" id="A0A841R9W9"/>
<dbReference type="SUPFAM" id="SSF55073">
    <property type="entry name" value="Nucleotide cyclase"/>
    <property type="match status" value="1"/>
</dbReference>
<dbReference type="EC" id="2.7.7.65" evidence="1"/>
<evidence type="ECO:0000256" key="3">
    <source>
        <dbReference type="SAM" id="Phobius"/>
    </source>
</evidence>
<dbReference type="PROSITE" id="PS50887">
    <property type="entry name" value="GGDEF"/>
    <property type="match status" value="1"/>
</dbReference>
<evidence type="ECO:0000256" key="2">
    <source>
        <dbReference type="ARBA" id="ARBA00034247"/>
    </source>
</evidence>
<sequence>MRVKNFLRETLYGKILLTMILTATVTILSIIGLQEAVLKKSYIELEEELSLKNLNRLTQAIERDASYIGRLLLDWSIWDDTYDFVLTGNREYIESNLSIDSLYNISLNFMFFYNRGGDLIWGEFYDFDKWEKVPCGGFSTTFIQQRDLLFNGDEDYSRSGLIDTAMGLLFMAAGPVFKSDRSGPAEGTLIIGKLIDERFIEKMKEVVQGEFSLYSENREDILWELNRSEQSYLMEKDENRILLYKAIEDLEGRKTLVVESRTERNIWQYGQRVTSIFITFILLLIILFTVIILILIRVIYINPLHKITLFLQSWKKESGSPVSLDMNRVDEIGTLSRGINSFSNELRELATTDSLTGLNNRHLMDTLMPGIWNIMSRDRSEITIILMDIDYFKKYNDTYGHQAGDRCLKEVGAILKSSIRRSSDMVIRYGGEEFLLILPATPISGGLMIANKIQERLEKKSLEHKSSEIYRRVTMSLGISSGFPNSDNNLDQLIEQADSALYESKEAGRNRITLYRE</sequence>
<keyword evidence="6" id="KW-1185">Reference proteome</keyword>
<comment type="caution">
    <text evidence="5">The sequence shown here is derived from an EMBL/GenBank/DDBJ whole genome shotgun (WGS) entry which is preliminary data.</text>
</comment>
<dbReference type="Pfam" id="PF05228">
    <property type="entry name" value="CHASE4"/>
    <property type="match status" value="1"/>
</dbReference>
<reference evidence="5 6" key="1">
    <citation type="submission" date="2020-08" db="EMBL/GenBank/DDBJ databases">
        <title>Genomic Encyclopedia of Type Strains, Phase IV (KMG-IV): sequencing the most valuable type-strain genomes for metagenomic binning, comparative biology and taxonomic classification.</title>
        <authorList>
            <person name="Goeker M."/>
        </authorList>
    </citation>
    <scope>NUCLEOTIDE SEQUENCE [LARGE SCALE GENOMIC DNA]</scope>
    <source>
        <strain evidence="5 6">DSM 2461</strain>
    </source>
</reference>
<feature type="transmembrane region" description="Helical" evidence="3">
    <location>
        <begin position="12"/>
        <end position="33"/>
    </location>
</feature>
<dbReference type="InterPro" id="IPR029787">
    <property type="entry name" value="Nucleotide_cyclase"/>
</dbReference>
<dbReference type="GO" id="GO:1902201">
    <property type="term" value="P:negative regulation of bacterial-type flagellum-dependent cell motility"/>
    <property type="evidence" value="ECO:0007669"/>
    <property type="project" value="TreeGrafter"/>
</dbReference>
<dbReference type="CDD" id="cd01949">
    <property type="entry name" value="GGDEF"/>
    <property type="match status" value="1"/>
</dbReference>
<dbReference type="RefSeq" id="WP_184746814.1">
    <property type="nucleotide sequence ID" value="NZ_JACHGJ010000003.1"/>
</dbReference>